<dbReference type="AlphaFoldDB" id="A0A2T4ZI89"/>
<dbReference type="Proteomes" id="UP000241808">
    <property type="component" value="Unassembled WGS sequence"/>
</dbReference>
<keyword evidence="1" id="KW-0732">Signal</keyword>
<feature type="chain" id="PRO_5015762851" evidence="1">
    <location>
        <begin position="38"/>
        <end position="153"/>
    </location>
</feature>
<evidence type="ECO:0000313" key="3">
    <source>
        <dbReference type="Proteomes" id="UP000241808"/>
    </source>
</evidence>
<evidence type="ECO:0000256" key="1">
    <source>
        <dbReference type="SAM" id="SignalP"/>
    </source>
</evidence>
<sequence>MHFDTRTLATLTMIAAPTLMFLAASAALVLVTGPSKAQDAGPRHIEIRGGETVEVPGPGGRMLKLKFTRVIADGRCATARCERAGAPVVEVQAIGATTPSFRLSPAAHLGAPFVPVMGRFVSFGELSAPPRELTTGGRPVPLDAYVLKLTVTP</sequence>
<feature type="signal peptide" evidence="1">
    <location>
        <begin position="1"/>
        <end position="37"/>
    </location>
</feature>
<dbReference type="EMBL" id="PZZL01000001">
    <property type="protein sequence ID" value="PTM61708.1"/>
    <property type="molecule type" value="Genomic_DNA"/>
</dbReference>
<accession>A0A2T4ZI89</accession>
<dbReference type="RefSeq" id="WP_108174158.1">
    <property type="nucleotide sequence ID" value="NZ_JAIESU010000040.1"/>
</dbReference>
<keyword evidence="3" id="KW-1185">Reference proteome</keyword>
<evidence type="ECO:0000313" key="2">
    <source>
        <dbReference type="EMBL" id="PTM61708.1"/>
    </source>
</evidence>
<protein>
    <submittedName>
        <fullName evidence="2">Uncharacterized protein</fullName>
    </submittedName>
</protein>
<dbReference type="OrthoDB" id="8479683at2"/>
<gene>
    <name evidence="2" type="ORF">C8P69_101379</name>
</gene>
<name>A0A2T4ZI89_9HYPH</name>
<comment type="caution">
    <text evidence="2">The sequence shown here is derived from an EMBL/GenBank/DDBJ whole genome shotgun (WGS) entry which is preliminary data.</text>
</comment>
<organism evidence="2 3">
    <name type="scientific">Phreatobacter oligotrophus</name>
    <dbReference type="NCBI Taxonomy" id="1122261"/>
    <lineage>
        <taxon>Bacteria</taxon>
        <taxon>Pseudomonadati</taxon>
        <taxon>Pseudomonadota</taxon>
        <taxon>Alphaproteobacteria</taxon>
        <taxon>Hyphomicrobiales</taxon>
        <taxon>Phreatobacteraceae</taxon>
        <taxon>Phreatobacter</taxon>
    </lineage>
</organism>
<reference evidence="2 3" key="1">
    <citation type="submission" date="2018-04" db="EMBL/GenBank/DDBJ databases">
        <title>Genomic Encyclopedia of Archaeal and Bacterial Type Strains, Phase II (KMG-II): from individual species to whole genera.</title>
        <authorList>
            <person name="Goeker M."/>
        </authorList>
    </citation>
    <scope>NUCLEOTIDE SEQUENCE [LARGE SCALE GENOMIC DNA]</scope>
    <source>
        <strain evidence="2 3">DSM 25521</strain>
    </source>
</reference>
<proteinExistence type="predicted"/>